<dbReference type="InterPro" id="IPR050469">
    <property type="entry name" value="Diguanylate_Cyclase"/>
</dbReference>
<dbReference type="SUPFAM" id="SSF55073">
    <property type="entry name" value="Nucleotide cyclase"/>
    <property type="match status" value="1"/>
</dbReference>
<dbReference type="CDD" id="cd19410">
    <property type="entry name" value="HK9-like_sensor"/>
    <property type="match status" value="1"/>
</dbReference>
<comment type="caution">
    <text evidence="6">The sequence shown here is derived from an EMBL/GenBank/DDBJ whole genome shotgun (WGS) entry which is preliminary data.</text>
</comment>
<dbReference type="InterPro" id="IPR000160">
    <property type="entry name" value="GGDEF_dom"/>
</dbReference>
<dbReference type="PANTHER" id="PTHR45138:SF9">
    <property type="entry name" value="DIGUANYLATE CYCLASE DGCM-RELATED"/>
    <property type="match status" value="1"/>
</dbReference>
<dbReference type="Pfam" id="PF00672">
    <property type="entry name" value="HAMP"/>
    <property type="match status" value="1"/>
</dbReference>
<keyword evidence="7" id="KW-1185">Reference proteome</keyword>
<proteinExistence type="predicted"/>
<dbReference type="CDD" id="cd06225">
    <property type="entry name" value="HAMP"/>
    <property type="match status" value="1"/>
</dbReference>
<evidence type="ECO:0000313" key="7">
    <source>
        <dbReference type="Proteomes" id="UP001614338"/>
    </source>
</evidence>
<sequence length="607" mass="67481">MRRTFVVKMLLGAAIPLCMTLASGVALYLALQSSLSASSQMLQQQAIIASANSLKLRFVDAETGQRGYALTGREEFLLPYEQASASFSLMFDRLVQMVEDQPEQLSRLNNAGNLFERWQREAATISIERLRNGISTPDVENLERGKQLVDSFRLLMNELTEAANLQLQSKQQESVIIGHRANLIAIVGFGSAVLAALVMWLLLANQTSLSVNGITQAAKRMAEGDWRTRAPEIGQDELTEMARAFNQMAERLEGMVSEEQKARHSLAQRVDDMVASRTKEMLAMNHLVEMLQSCHRRDEAILVLESILPSLFTTTSGALFLNEEKGEHYPLVVSWGQPDTIESKRLAEGDCWALRRGKPYEISGQINHEIICAHIDNVGGGHYCTPLSAHGSMLGVLHVGLIEGRQKEWENRKQLAQAVAEQVSLSLANIQLRERLQQQSVRDPLTGLYNRRYLEESIQRELGRAKREQAPLAVIMLDLDHFKCINDKHGHSAGDKVLVAVSELLKRALRGEDLICRYGGEEFTLIMPGATLDIALLRAEHLRSSIEQLRIEVADDQQLNVTSSMGIAAYPNHGDDTQVLLSLADDALYEAKSAGRNQVHIAAEPFA</sequence>
<dbReference type="InterPro" id="IPR043128">
    <property type="entry name" value="Rev_trsase/Diguanyl_cyclase"/>
</dbReference>
<dbReference type="InterPro" id="IPR003018">
    <property type="entry name" value="GAF"/>
</dbReference>
<dbReference type="Proteomes" id="UP001614338">
    <property type="component" value="Unassembled WGS sequence"/>
</dbReference>
<feature type="domain" description="GGDEF" evidence="5">
    <location>
        <begin position="470"/>
        <end position="604"/>
    </location>
</feature>
<dbReference type="RefSeq" id="WP_399843948.1">
    <property type="nucleotide sequence ID" value="NZ_JBITWC010000011.1"/>
</dbReference>
<dbReference type="PROSITE" id="PS50885">
    <property type="entry name" value="HAMP"/>
    <property type="match status" value="1"/>
</dbReference>
<dbReference type="SUPFAM" id="SSF55781">
    <property type="entry name" value="GAF domain-like"/>
    <property type="match status" value="1"/>
</dbReference>
<feature type="domain" description="HAMP" evidence="4">
    <location>
        <begin position="205"/>
        <end position="257"/>
    </location>
</feature>
<dbReference type="Gene3D" id="3.30.70.270">
    <property type="match status" value="1"/>
</dbReference>
<keyword evidence="3" id="KW-0472">Membrane</keyword>
<dbReference type="SUPFAM" id="SSF158472">
    <property type="entry name" value="HAMP domain-like"/>
    <property type="match status" value="1"/>
</dbReference>
<dbReference type="SMART" id="SM00267">
    <property type="entry name" value="GGDEF"/>
    <property type="match status" value="1"/>
</dbReference>
<dbReference type="NCBIfam" id="TIGR00254">
    <property type="entry name" value="GGDEF"/>
    <property type="match status" value="1"/>
</dbReference>
<evidence type="ECO:0000313" key="6">
    <source>
        <dbReference type="EMBL" id="MFI8750073.1"/>
    </source>
</evidence>
<dbReference type="PANTHER" id="PTHR45138">
    <property type="entry name" value="REGULATORY COMPONENTS OF SENSORY TRANSDUCTION SYSTEM"/>
    <property type="match status" value="1"/>
</dbReference>
<dbReference type="Gene3D" id="3.30.450.40">
    <property type="match status" value="1"/>
</dbReference>
<accession>A0ABW8BTX9</accession>
<dbReference type="PROSITE" id="PS50887">
    <property type="entry name" value="GGDEF"/>
    <property type="match status" value="1"/>
</dbReference>
<dbReference type="SMART" id="SM00304">
    <property type="entry name" value="HAMP"/>
    <property type="match status" value="1"/>
</dbReference>
<dbReference type="InterPro" id="IPR029016">
    <property type="entry name" value="GAF-like_dom_sf"/>
</dbReference>
<dbReference type="InterPro" id="IPR003660">
    <property type="entry name" value="HAMP_dom"/>
</dbReference>
<protein>
    <recommendedName>
        <fullName evidence="1">diguanylate cyclase</fullName>
        <ecNumber evidence="1">2.7.7.65</ecNumber>
    </recommendedName>
</protein>
<keyword evidence="3" id="KW-0812">Transmembrane</keyword>
<dbReference type="Gene3D" id="6.10.340.10">
    <property type="match status" value="1"/>
</dbReference>
<dbReference type="Pfam" id="PF05227">
    <property type="entry name" value="CHASE3"/>
    <property type="match status" value="1"/>
</dbReference>
<keyword evidence="6" id="KW-0548">Nucleotidyltransferase</keyword>
<comment type="catalytic activity">
    <reaction evidence="2">
        <text>2 GTP = 3',3'-c-di-GMP + 2 diphosphate</text>
        <dbReference type="Rhea" id="RHEA:24898"/>
        <dbReference type="ChEBI" id="CHEBI:33019"/>
        <dbReference type="ChEBI" id="CHEBI:37565"/>
        <dbReference type="ChEBI" id="CHEBI:58805"/>
        <dbReference type="EC" id="2.7.7.65"/>
    </reaction>
</comment>
<dbReference type="InterPro" id="IPR007891">
    <property type="entry name" value="CHASE3"/>
</dbReference>
<dbReference type="Pfam" id="PF00990">
    <property type="entry name" value="GGDEF"/>
    <property type="match status" value="1"/>
</dbReference>
<name>A0ABW8BTX9_9GAMM</name>
<keyword evidence="3" id="KW-1133">Transmembrane helix</keyword>
<dbReference type="InterPro" id="IPR029787">
    <property type="entry name" value="Nucleotide_cyclase"/>
</dbReference>
<dbReference type="Pfam" id="PF01590">
    <property type="entry name" value="GAF"/>
    <property type="match status" value="1"/>
</dbReference>
<organism evidence="6 7">
    <name type="scientific">Vreelandella lionensis</name>
    <dbReference type="NCBI Taxonomy" id="1144478"/>
    <lineage>
        <taxon>Bacteria</taxon>
        <taxon>Pseudomonadati</taxon>
        <taxon>Pseudomonadota</taxon>
        <taxon>Gammaproteobacteria</taxon>
        <taxon>Oceanospirillales</taxon>
        <taxon>Halomonadaceae</taxon>
        <taxon>Vreelandella</taxon>
    </lineage>
</organism>
<dbReference type="EMBL" id="JBITWC010000011">
    <property type="protein sequence ID" value="MFI8750073.1"/>
    <property type="molecule type" value="Genomic_DNA"/>
</dbReference>
<keyword evidence="6" id="KW-0808">Transferase</keyword>
<dbReference type="CDD" id="cd01949">
    <property type="entry name" value="GGDEF"/>
    <property type="match status" value="1"/>
</dbReference>
<reference evidence="6 7" key="1">
    <citation type="submission" date="2024-10" db="EMBL/GenBank/DDBJ databases">
        <title>The Natural Products Discovery Center: Release of the First 8490 Sequenced Strains for Exploring Actinobacteria Biosynthetic Diversity.</title>
        <authorList>
            <person name="Kalkreuter E."/>
            <person name="Kautsar S.A."/>
            <person name="Yang D."/>
            <person name="Bader C.D."/>
            <person name="Teijaro C.N."/>
            <person name="Fluegel L."/>
            <person name="Davis C.M."/>
            <person name="Simpson J.R."/>
            <person name="Lauterbach L."/>
            <person name="Steele A.D."/>
            <person name="Gui C."/>
            <person name="Meng S."/>
            <person name="Li G."/>
            <person name="Viehrig K."/>
            <person name="Ye F."/>
            <person name="Su P."/>
            <person name="Kiefer A.F."/>
            <person name="Nichols A."/>
            <person name="Cepeda A.J."/>
            <person name="Yan W."/>
            <person name="Fan B."/>
            <person name="Jiang Y."/>
            <person name="Adhikari A."/>
            <person name="Zheng C.-J."/>
            <person name="Schuster L."/>
            <person name="Cowan T.M."/>
            <person name="Smanski M.J."/>
            <person name="Chevrette M.G."/>
            <person name="De Carvalho L.P.S."/>
            <person name="Shen B."/>
        </authorList>
    </citation>
    <scope>NUCLEOTIDE SEQUENCE [LARGE SCALE GENOMIC DNA]</scope>
    <source>
        <strain evidence="6 7">NPDC077409</strain>
    </source>
</reference>
<gene>
    <name evidence="6" type="ORF">ACIGG6_08710</name>
</gene>
<dbReference type="GO" id="GO:0052621">
    <property type="term" value="F:diguanylate cyclase activity"/>
    <property type="evidence" value="ECO:0007669"/>
    <property type="project" value="UniProtKB-EC"/>
</dbReference>
<evidence type="ECO:0000259" key="5">
    <source>
        <dbReference type="PROSITE" id="PS50887"/>
    </source>
</evidence>
<evidence type="ECO:0000256" key="3">
    <source>
        <dbReference type="SAM" id="Phobius"/>
    </source>
</evidence>
<feature type="transmembrane region" description="Helical" evidence="3">
    <location>
        <begin position="183"/>
        <end position="203"/>
    </location>
</feature>
<dbReference type="EC" id="2.7.7.65" evidence="1"/>
<evidence type="ECO:0000256" key="1">
    <source>
        <dbReference type="ARBA" id="ARBA00012528"/>
    </source>
</evidence>
<evidence type="ECO:0000256" key="2">
    <source>
        <dbReference type="ARBA" id="ARBA00034247"/>
    </source>
</evidence>
<evidence type="ECO:0000259" key="4">
    <source>
        <dbReference type="PROSITE" id="PS50885"/>
    </source>
</evidence>